<keyword evidence="3" id="KW-0731">Sigma factor</keyword>
<evidence type="ECO:0000259" key="6">
    <source>
        <dbReference type="Pfam" id="PF08281"/>
    </source>
</evidence>
<sequence length="202" mass="23039">MMSGCDDDKSLIDACRAGNTEVFGVLVTRYQDRLYPTIFRLTGCADEARDLLQDAFLRAFEKLDRFQGESSFYTWIYRIAVNLALSGRRRRRPVLRLNRDSGSAPLEPAYDVAESDPSAPLQQAERDRIIQDALNALAADHRAVVVMKEFDGLQYEEIAAMLEIPIGTVRSRLHRARCELRDRLRSLVDEDVQLRQSSHHSP</sequence>
<evidence type="ECO:0000256" key="3">
    <source>
        <dbReference type="ARBA" id="ARBA00023082"/>
    </source>
</evidence>
<accession>A0AAU7CRC7</accession>
<organism evidence="7">
    <name type="scientific">Singulisphaera sp. Ch08</name>
    <dbReference type="NCBI Taxonomy" id="3120278"/>
    <lineage>
        <taxon>Bacteria</taxon>
        <taxon>Pseudomonadati</taxon>
        <taxon>Planctomycetota</taxon>
        <taxon>Planctomycetia</taxon>
        <taxon>Isosphaerales</taxon>
        <taxon>Isosphaeraceae</taxon>
        <taxon>Singulisphaera</taxon>
    </lineage>
</organism>
<protein>
    <submittedName>
        <fullName evidence="7">Sigma-70 family RNA polymerase sigma factor</fullName>
    </submittedName>
</protein>
<feature type="domain" description="RNA polymerase sigma factor 70 region 4 type 2" evidence="6">
    <location>
        <begin position="128"/>
        <end position="177"/>
    </location>
</feature>
<feature type="domain" description="RNA polymerase sigma-70 region 2" evidence="5">
    <location>
        <begin position="26"/>
        <end position="92"/>
    </location>
</feature>
<dbReference type="InterPro" id="IPR014284">
    <property type="entry name" value="RNA_pol_sigma-70_dom"/>
</dbReference>
<evidence type="ECO:0000313" key="7">
    <source>
        <dbReference type="EMBL" id="XBH07535.1"/>
    </source>
</evidence>
<evidence type="ECO:0000256" key="1">
    <source>
        <dbReference type="ARBA" id="ARBA00010641"/>
    </source>
</evidence>
<comment type="similarity">
    <text evidence="1">Belongs to the sigma-70 factor family. ECF subfamily.</text>
</comment>
<dbReference type="Pfam" id="PF04542">
    <property type="entry name" value="Sigma70_r2"/>
    <property type="match status" value="1"/>
</dbReference>
<dbReference type="Gene3D" id="1.10.1740.10">
    <property type="match status" value="1"/>
</dbReference>
<dbReference type="NCBIfam" id="TIGR02937">
    <property type="entry name" value="sigma70-ECF"/>
    <property type="match status" value="1"/>
</dbReference>
<dbReference type="InterPro" id="IPR013324">
    <property type="entry name" value="RNA_pol_sigma_r3/r4-like"/>
</dbReference>
<dbReference type="PANTHER" id="PTHR43133:SF51">
    <property type="entry name" value="RNA POLYMERASE SIGMA FACTOR"/>
    <property type="match status" value="1"/>
</dbReference>
<dbReference type="Gene3D" id="1.10.10.10">
    <property type="entry name" value="Winged helix-like DNA-binding domain superfamily/Winged helix DNA-binding domain"/>
    <property type="match status" value="1"/>
</dbReference>
<dbReference type="GO" id="GO:0003677">
    <property type="term" value="F:DNA binding"/>
    <property type="evidence" value="ECO:0007669"/>
    <property type="project" value="InterPro"/>
</dbReference>
<dbReference type="RefSeq" id="WP_406700372.1">
    <property type="nucleotide sequence ID" value="NZ_CP155447.1"/>
</dbReference>
<name>A0AAU7CRC7_9BACT</name>
<dbReference type="CDD" id="cd06171">
    <property type="entry name" value="Sigma70_r4"/>
    <property type="match status" value="1"/>
</dbReference>
<dbReference type="InterPro" id="IPR007627">
    <property type="entry name" value="RNA_pol_sigma70_r2"/>
</dbReference>
<keyword evidence="4" id="KW-0804">Transcription</keyword>
<dbReference type="InterPro" id="IPR013249">
    <property type="entry name" value="RNA_pol_sigma70_r4_t2"/>
</dbReference>
<dbReference type="GO" id="GO:0006352">
    <property type="term" value="P:DNA-templated transcription initiation"/>
    <property type="evidence" value="ECO:0007669"/>
    <property type="project" value="InterPro"/>
</dbReference>
<evidence type="ECO:0000256" key="4">
    <source>
        <dbReference type="ARBA" id="ARBA00023163"/>
    </source>
</evidence>
<keyword evidence="2" id="KW-0805">Transcription regulation</keyword>
<evidence type="ECO:0000259" key="5">
    <source>
        <dbReference type="Pfam" id="PF04542"/>
    </source>
</evidence>
<dbReference type="Pfam" id="PF08281">
    <property type="entry name" value="Sigma70_r4_2"/>
    <property type="match status" value="1"/>
</dbReference>
<dbReference type="EMBL" id="CP155447">
    <property type="protein sequence ID" value="XBH07535.1"/>
    <property type="molecule type" value="Genomic_DNA"/>
</dbReference>
<dbReference type="AlphaFoldDB" id="A0AAU7CRC7"/>
<dbReference type="SUPFAM" id="SSF88659">
    <property type="entry name" value="Sigma3 and sigma4 domains of RNA polymerase sigma factors"/>
    <property type="match status" value="1"/>
</dbReference>
<dbReference type="SUPFAM" id="SSF88946">
    <property type="entry name" value="Sigma2 domain of RNA polymerase sigma factors"/>
    <property type="match status" value="1"/>
</dbReference>
<dbReference type="InterPro" id="IPR036388">
    <property type="entry name" value="WH-like_DNA-bd_sf"/>
</dbReference>
<dbReference type="GO" id="GO:0016987">
    <property type="term" value="F:sigma factor activity"/>
    <property type="evidence" value="ECO:0007669"/>
    <property type="project" value="UniProtKB-KW"/>
</dbReference>
<reference evidence="7" key="1">
    <citation type="submission" date="2024-05" db="EMBL/GenBank/DDBJ databases">
        <title>Planctomycetes of the genus Singulisphaera possess chitinolytic capabilities.</title>
        <authorList>
            <person name="Ivanova A."/>
        </authorList>
    </citation>
    <scope>NUCLEOTIDE SEQUENCE</scope>
    <source>
        <strain evidence="7">Ch08T</strain>
    </source>
</reference>
<dbReference type="InterPro" id="IPR013325">
    <property type="entry name" value="RNA_pol_sigma_r2"/>
</dbReference>
<proteinExistence type="inferred from homology"/>
<dbReference type="InterPro" id="IPR039425">
    <property type="entry name" value="RNA_pol_sigma-70-like"/>
</dbReference>
<gene>
    <name evidence="7" type="ORF">V5E97_16290</name>
</gene>
<dbReference type="PANTHER" id="PTHR43133">
    <property type="entry name" value="RNA POLYMERASE ECF-TYPE SIGMA FACTO"/>
    <property type="match status" value="1"/>
</dbReference>
<evidence type="ECO:0000256" key="2">
    <source>
        <dbReference type="ARBA" id="ARBA00023015"/>
    </source>
</evidence>